<sequence>MDSISDQQFSLWAKRIRNSDEQAFKAMFDATFENFVRYAWKYTKTKDSAMDIVQESFIKLWNIRERLDPAQSLKTYFYRMVKHKSLNYLRDVKIHTEDVTEMEIADSNLSILKDDDSESSKLLEPLKRWIDELPDRQQEAFKLSRYEGLTHEEIAEVMEVSPRTVNNHIGAALNHLQERYKKYKDHN</sequence>
<dbReference type="NCBIfam" id="TIGR02985">
    <property type="entry name" value="Sig70_bacteroi1"/>
    <property type="match status" value="1"/>
</dbReference>
<dbReference type="InterPro" id="IPR013249">
    <property type="entry name" value="RNA_pol_sigma70_r4_t2"/>
</dbReference>
<gene>
    <name evidence="7" type="ORF">G3570_08935</name>
</gene>
<dbReference type="PANTHER" id="PTHR43133:SF46">
    <property type="entry name" value="RNA POLYMERASE SIGMA-70 FACTOR ECF SUBFAMILY"/>
    <property type="match status" value="1"/>
</dbReference>
<dbReference type="SUPFAM" id="SSF88946">
    <property type="entry name" value="Sigma2 domain of RNA polymerase sigma factors"/>
    <property type="match status" value="1"/>
</dbReference>
<dbReference type="PANTHER" id="PTHR43133">
    <property type="entry name" value="RNA POLYMERASE ECF-TYPE SIGMA FACTO"/>
    <property type="match status" value="1"/>
</dbReference>
<evidence type="ECO:0000259" key="5">
    <source>
        <dbReference type="Pfam" id="PF04542"/>
    </source>
</evidence>
<dbReference type="Gene3D" id="1.10.10.10">
    <property type="entry name" value="Winged helix-like DNA-binding domain superfamily/Winged helix DNA-binding domain"/>
    <property type="match status" value="1"/>
</dbReference>
<dbReference type="InterPro" id="IPR007627">
    <property type="entry name" value="RNA_pol_sigma70_r2"/>
</dbReference>
<dbReference type="InterPro" id="IPR036388">
    <property type="entry name" value="WH-like_DNA-bd_sf"/>
</dbReference>
<comment type="caution">
    <text evidence="7">The sequence shown here is derived from an EMBL/GenBank/DDBJ whole genome shotgun (WGS) entry which is preliminary data.</text>
</comment>
<keyword evidence="8" id="KW-1185">Reference proteome</keyword>
<dbReference type="Pfam" id="PF04542">
    <property type="entry name" value="Sigma70_r2"/>
    <property type="match status" value="1"/>
</dbReference>
<evidence type="ECO:0000313" key="7">
    <source>
        <dbReference type="EMBL" id="NGP76756.1"/>
    </source>
</evidence>
<dbReference type="GO" id="GO:0006352">
    <property type="term" value="P:DNA-templated transcription initiation"/>
    <property type="evidence" value="ECO:0007669"/>
    <property type="project" value="InterPro"/>
</dbReference>
<name>A0A6M1SXR1_9BACT</name>
<protein>
    <submittedName>
        <fullName evidence="7">RNA polymerase sigma-70 factor</fullName>
    </submittedName>
</protein>
<evidence type="ECO:0000256" key="3">
    <source>
        <dbReference type="ARBA" id="ARBA00023082"/>
    </source>
</evidence>
<comment type="similarity">
    <text evidence="1">Belongs to the sigma-70 factor family. ECF subfamily.</text>
</comment>
<dbReference type="GO" id="GO:0016987">
    <property type="term" value="F:sigma factor activity"/>
    <property type="evidence" value="ECO:0007669"/>
    <property type="project" value="UniProtKB-KW"/>
</dbReference>
<dbReference type="Proteomes" id="UP000473278">
    <property type="component" value="Unassembled WGS sequence"/>
</dbReference>
<dbReference type="InterPro" id="IPR039425">
    <property type="entry name" value="RNA_pol_sigma-70-like"/>
</dbReference>
<accession>A0A6M1SXR1</accession>
<organism evidence="7 8">
    <name type="scientific">Halalkalibaculum roseum</name>
    <dbReference type="NCBI Taxonomy" id="2709311"/>
    <lineage>
        <taxon>Bacteria</taxon>
        <taxon>Pseudomonadati</taxon>
        <taxon>Balneolota</taxon>
        <taxon>Balneolia</taxon>
        <taxon>Balneolales</taxon>
        <taxon>Balneolaceae</taxon>
        <taxon>Halalkalibaculum</taxon>
    </lineage>
</organism>
<evidence type="ECO:0000259" key="6">
    <source>
        <dbReference type="Pfam" id="PF08281"/>
    </source>
</evidence>
<dbReference type="EMBL" id="JAALLT010000003">
    <property type="protein sequence ID" value="NGP76756.1"/>
    <property type="molecule type" value="Genomic_DNA"/>
</dbReference>
<dbReference type="Gene3D" id="1.10.1740.10">
    <property type="match status" value="1"/>
</dbReference>
<dbReference type="InterPro" id="IPR014284">
    <property type="entry name" value="RNA_pol_sigma-70_dom"/>
</dbReference>
<dbReference type="InterPro" id="IPR013324">
    <property type="entry name" value="RNA_pol_sigma_r3/r4-like"/>
</dbReference>
<feature type="domain" description="RNA polymerase sigma-70 region 2" evidence="5">
    <location>
        <begin position="36"/>
        <end position="91"/>
    </location>
</feature>
<dbReference type="CDD" id="cd06171">
    <property type="entry name" value="Sigma70_r4"/>
    <property type="match status" value="1"/>
</dbReference>
<dbReference type="RefSeq" id="WP_165141477.1">
    <property type="nucleotide sequence ID" value="NZ_JAALLT010000003.1"/>
</dbReference>
<dbReference type="InterPro" id="IPR013325">
    <property type="entry name" value="RNA_pol_sigma_r2"/>
</dbReference>
<dbReference type="Pfam" id="PF08281">
    <property type="entry name" value="Sigma70_r4_2"/>
    <property type="match status" value="1"/>
</dbReference>
<evidence type="ECO:0000256" key="4">
    <source>
        <dbReference type="ARBA" id="ARBA00023163"/>
    </source>
</evidence>
<evidence type="ECO:0000313" key="8">
    <source>
        <dbReference type="Proteomes" id="UP000473278"/>
    </source>
</evidence>
<dbReference type="SUPFAM" id="SSF88659">
    <property type="entry name" value="Sigma3 and sigma4 domains of RNA polymerase sigma factors"/>
    <property type="match status" value="1"/>
</dbReference>
<proteinExistence type="inferred from homology"/>
<evidence type="ECO:0000256" key="1">
    <source>
        <dbReference type="ARBA" id="ARBA00010641"/>
    </source>
</evidence>
<keyword evidence="3" id="KW-0731">Sigma factor</keyword>
<dbReference type="InterPro" id="IPR014327">
    <property type="entry name" value="RNA_pol_sigma70_bacteroid"/>
</dbReference>
<dbReference type="NCBIfam" id="TIGR02937">
    <property type="entry name" value="sigma70-ECF"/>
    <property type="match status" value="1"/>
</dbReference>
<keyword evidence="2" id="KW-0805">Transcription regulation</keyword>
<keyword evidence="4" id="KW-0804">Transcription</keyword>
<evidence type="ECO:0000256" key="2">
    <source>
        <dbReference type="ARBA" id="ARBA00023015"/>
    </source>
</evidence>
<dbReference type="GO" id="GO:0003677">
    <property type="term" value="F:DNA binding"/>
    <property type="evidence" value="ECO:0007669"/>
    <property type="project" value="InterPro"/>
</dbReference>
<reference evidence="7 8" key="1">
    <citation type="submission" date="2020-02" db="EMBL/GenBank/DDBJ databases">
        <title>Balneolaceae bacterium YR4-1, complete genome.</title>
        <authorList>
            <person name="Li Y."/>
            <person name="Wu S."/>
        </authorList>
    </citation>
    <scope>NUCLEOTIDE SEQUENCE [LARGE SCALE GENOMIC DNA]</scope>
    <source>
        <strain evidence="7 8">YR4-1</strain>
    </source>
</reference>
<dbReference type="AlphaFoldDB" id="A0A6M1SXR1"/>
<feature type="domain" description="RNA polymerase sigma factor 70 region 4 type 2" evidence="6">
    <location>
        <begin position="126"/>
        <end position="176"/>
    </location>
</feature>